<accession>A0A6B9V9M7</accession>
<dbReference type="Proteomes" id="UP000464620">
    <property type="component" value="Chromosome B09"/>
</dbReference>
<evidence type="ECO:0000313" key="2">
    <source>
        <dbReference type="Proteomes" id="UP000464620"/>
    </source>
</evidence>
<evidence type="ECO:0000313" key="1">
    <source>
        <dbReference type="EMBL" id="QHN77735.1"/>
    </source>
</evidence>
<proteinExistence type="predicted"/>
<protein>
    <submittedName>
        <fullName evidence="1">Uncharacterized protein</fullName>
    </submittedName>
</protein>
<dbReference type="AlphaFoldDB" id="A0A6B9V9M7"/>
<organism evidence="1 2">
    <name type="scientific">Arachis hypogaea</name>
    <name type="common">Peanut</name>
    <dbReference type="NCBI Taxonomy" id="3818"/>
    <lineage>
        <taxon>Eukaryota</taxon>
        <taxon>Viridiplantae</taxon>
        <taxon>Streptophyta</taxon>
        <taxon>Embryophyta</taxon>
        <taxon>Tracheophyta</taxon>
        <taxon>Spermatophyta</taxon>
        <taxon>Magnoliopsida</taxon>
        <taxon>eudicotyledons</taxon>
        <taxon>Gunneridae</taxon>
        <taxon>Pentapetalae</taxon>
        <taxon>rosids</taxon>
        <taxon>fabids</taxon>
        <taxon>Fabales</taxon>
        <taxon>Fabaceae</taxon>
        <taxon>Papilionoideae</taxon>
        <taxon>50 kb inversion clade</taxon>
        <taxon>dalbergioids sensu lato</taxon>
        <taxon>Dalbergieae</taxon>
        <taxon>Pterocarpus clade</taxon>
        <taxon>Arachis</taxon>
    </lineage>
</organism>
<name>A0A6B9V9M7_ARAHY</name>
<reference evidence="1 2" key="1">
    <citation type="submission" date="2020-01" db="EMBL/GenBank/DDBJ databases">
        <title>Genome sequence of Arachis hypogaea, cultivar Shitouqi.</title>
        <authorList>
            <person name="Zhuang W."/>
            <person name="Chen H."/>
            <person name="Varshney R."/>
            <person name="Wang D."/>
            <person name="Ming R."/>
        </authorList>
    </citation>
    <scope>NUCLEOTIDE SEQUENCE [LARGE SCALE GENOMIC DNA]</scope>
    <source>
        <tissue evidence="1">Young leaf</tissue>
    </source>
</reference>
<sequence length="261" mass="30639">MEFNSSCDQTNFLGYHPQSPIDYSNGGWEYHQEITDPEHSNSWRYASELQDEQENHMGYFSPPQNDSSHYSNGGWEYRQEIANSEHPNPWRFAPEPQIDQANHMKCCPESQNDLCHYPHGAWAYQQECEQSSEMNFLPEPQSDSYCYDNYTNYGWEENFNDSFDCAVNTYMEDCFPWPQNDSHSEEFYNDSHCRWEDQNQRALNVSYSINQEPSSLEQTFNSFMQNYPTSPPISSLENSSSLDYASTQSLLQDPHHSFHQP</sequence>
<gene>
    <name evidence="1" type="ORF">DS421_19g655300</name>
</gene>
<dbReference type="EMBL" id="CP031001">
    <property type="protein sequence ID" value="QHN77735.1"/>
    <property type="molecule type" value="Genomic_DNA"/>
</dbReference>